<keyword evidence="4" id="KW-1185">Reference proteome</keyword>
<dbReference type="InterPro" id="IPR036873">
    <property type="entry name" value="Rhodanese-like_dom_sf"/>
</dbReference>
<comment type="caution">
    <text evidence="3">The sequence shown here is derived from an EMBL/GenBank/DDBJ whole genome shotgun (WGS) entry which is preliminary data.</text>
</comment>
<reference evidence="3 4" key="1">
    <citation type="submission" date="2020-08" db="EMBL/GenBank/DDBJ databases">
        <title>Genomic Encyclopedia of Type Strains, Phase IV (KMG-IV): sequencing the most valuable type-strain genomes for metagenomic binning, comparative biology and taxonomic classification.</title>
        <authorList>
            <person name="Goeker M."/>
        </authorList>
    </citation>
    <scope>NUCLEOTIDE SEQUENCE [LARGE SCALE GENOMIC DNA]</scope>
    <source>
        <strain evidence="3 4">DSM 17507</strain>
    </source>
</reference>
<keyword evidence="1" id="KW-0732">Signal</keyword>
<dbReference type="SUPFAM" id="SSF52821">
    <property type="entry name" value="Rhodanese/Cell cycle control phosphatase"/>
    <property type="match status" value="1"/>
</dbReference>
<accession>A0A7W7AF75</accession>
<feature type="domain" description="Rhodanese" evidence="2">
    <location>
        <begin position="141"/>
        <end position="187"/>
    </location>
</feature>
<dbReference type="InterPro" id="IPR001763">
    <property type="entry name" value="Rhodanese-like_dom"/>
</dbReference>
<dbReference type="PROSITE" id="PS50206">
    <property type="entry name" value="RHODANESE_3"/>
    <property type="match status" value="1"/>
</dbReference>
<dbReference type="Pfam" id="PF00581">
    <property type="entry name" value="Rhodanese"/>
    <property type="match status" value="1"/>
</dbReference>
<evidence type="ECO:0000256" key="1">
    <source>
        <dbReference type="SAM" id="SignalP"/>
    </source>
</evidence>
<dbReference type="Proteomes" id="UP000538566">
    <property type="component" value="Unassembled WGS sequence"/>
</dbReference>
<dbReference type="AlphaFoldDB" id="A0A7W7AF75"/>
<dbReference type="Gene3D" id="3.40.250.10">
    <property type="entry name" value="Rhodanese-like domain"/>
    <property type="match status" value="1"/>
</dbReference>
<evidence type="ECO:0000313" key="3">
    <source>
        <dbReference type="EMBL" id="MBB4614967.1"/>
    </source>
</evidence>
<dbReference type="EMBL" id="JACHOA010000006">
    <property type="protein sequence ID" value="MBB4614967.1"/>
    <property type="molecule type" value="Genomic_DNA"/>
</dbReference>
<proteinExistence type="predicted"/>
<evidence type="ECO:0000259" key="2">
    <source>
        <dbReference type="PROSITE" id="PS50206"/>
    </source>
</evidence>
<organism evidence="3 4">
    <name type="scientific">Novosphingobium taihuense</name>
    <dbReference type="NCBI Taxonomy" id="260085"/>
    <lineage>
        <taxon>Bacteria</taxon>
        <taxon>Pseudomonadati</taxon>
        <taxon>Pseudomonadota</taxon>
        <taxon>Alphaproteobacteria</taxon>
        <taxon>Sphingomonadales</taxon>
        <taxon>Sphingomonadaceae</taxon>
        <taxon>Novosphingobium</taxon>
    </lineage>
</organism>
<dbReference type="RefSeq" id="WP_246415749.1">
    <property type="nucleotide sequence ID" value="NZ_JACHOA010000006.1"/>
</dbReference>
<feature type="signal peptide" evidence="1">
    <location>
        <begin position="1"/>
        <end position="23"/>
    </location>
</feature>
<feature type="chain" id="PRO_5030998007" evidence="1">
    <location>
        <begin position="24"/>
        <end position="195"/>
    </location>
</feature>
<protein>
    <submittedName>
        <fullName evidence="3">PQQ-dependent catabolism-associated CXXCW motif protein</fullName>
    </submittedName>
</protein>
<evidence type="ECO:0000313" key="4">
    <source>
        <dbReference type="Proteomes" id="UP000538566"/>
    </source>
</evidence>
<gene>
    <name evidence="3" type="ORF">GGR37_003257</name>
</gene>
<sequence>MAVTIRTLALALVGILQLPGNSAGQTANSPPTLSDVFDANGYRIARYRAPVDRLPTPATRIALEKALKLKPGVDALFIDVLPAEGGVRDPATGIWTLASAHETIPGALWHPETGRGQPEVALWHGLHDAVAAVREKSPGMPVVLFCRTDCWMGWNAARRLARDGFGNVLWLAEGIEGWHDAGRALVPARPVVIAP</sequence>
<name>A0A7W7AF75_9SPHN</name>